<accession>A0ABU8UF41</accession>
<sequence>MLGEPSWRYRDPAAWRNLENDLGVCLPADYKEIVDAYAPVYVNGHLYLSHPATERWNLGERIRSTSEAWSQIDWDEGEPEGDPRISLGVPDLVFGTREGLVPIAGTDRGEEIFYAPMGGQGSGSLFIENGEGEFFEYSFSFAEWLYLWLVGEEVTGPGGSAFYPGPVALRDLPMAPGERPETRYGPPRGM</sequence>
<gene>
    <name evidence="1" type="ORF">WKI71_00120</name>
</gene>
<keyword evidence="2" id="KW-1185">Reference proteome</keyword>
<dbReference type="InterPro" id="IPR037883">
    <property type="entry name" value="Knr4/Smi1-like_sf"/>
</dbReference>
<dbReference type="Pfam" id="PF14568">
    <property type="entry name" value="SUKH_6"/>
    <property type="match status" value="1"/>
</dbReference>
<proteinExistence type="predicted"/>
<dbReference type="Gene3D" id="3.40.1580.10">
    <property type="entry name" value="SMI1/KNR4-like"/>
    <property type="match status" value="1"/>
</dbReference>
<dbReference type="EMBL" id="JBBKAK010000001">
    <property type="protein sequence ID" value="MEJ8667528.1"/>
    <property type="molecule type" value="Genomic_DNA"/>
</dbReference>
<organism evidence="1 2">
    <name type="scientific">Streptomyces machairae</name>
    <dbReference type="NCBI Taxonomy" id="3134109"/>
    <lineage>
        <taxon>Bacteria</taxon>
        <taxon>Bacillati</taxon>
        <taxon>Actinomycetota</taxon>
        <taxon>Actinomycetes</taxon>
        <taxon>Kitasatosporales</taxon>
        <taxon>Streptomycetaceae</taxon>
        <taxon>Streptomyces</taxon>
    </lineage>
</organism>
<evidence type="ECO:0000313" key="2">
    <source>
        <dbReference type="Proteomes" id="UP001376459"/>
    </source>
</evidence>
<protein>
    <submittedName>
        <fullName evidence="1">SMI1/KNR4 family protein</fullName>
    </submittedName>
</protein>
<dbReference type="SUPFAM" id="SSF160631">
    <property type="entry name" value="SMI1/KNR4-like"/>
    <property type="match status" value="1"/>
</dbReference>
<evidence type="ECO:0000313" key="1">
    <source>
        <dbReference type="EMBL" id="MEJ8667528.1"/>
    </source>
</evidence>
<reference evidence="1 2" key="1">
    <citation type="submission" date="2024-03" db="EMBL/GenBank/DDBJ databases">
        <title>Novel Streptomyces species of biotechnological and ecological value are a feature of Machair soil.</title>
        <authorList>
            <person name="Prole J.R."/>
            <person name="Goodfellow M."/>
            <person name="Allenby N."/>
            <person name="Ward A.C."/>
        </authorList>
    </citation>
    <scope>NUCLEOTIDE SEQUENCE [LARGE SCALE GENOMIC DNA]</scope>
    <source>
        <strain evidence="1 2">MS1.AVA.1</strain>
    </source>
</reference>
<dbReference type="Proteomes" id="UP001376459">
    <property type="component" value="Unassembled WGS sequence"/>
</dbReference>
<comment type="caution">
    <text evidence="1">The sequence shown here is derived from an EMBL/GenBank/DDBJ whole genome shotgun (WGS) entry which is preliminary data.</text>
</comment>
<name>A0ABU8UF41_9ACTN</name>